<dbReference type="Proteomes" id="UP000580250">
    <property type="component" value="Unassembled WGS sequence"/>
</dbReference>
<evidence type="ECO:0000313" key="4">
    <source>
        <dbReference type="Proteomes" id="UP000580250"/>
    </source>
</evidence>
<accession>A0A6V7WAX1</accession>
<evidence type="ECO:0000256" key="1">
    <source>
        <dbReference type="PROSITE-ProRule" id="PRU01005"/>
    </source>
</evidence>
<evidence type="ECO:0000313" key="3">
    <source>
        <dbReference type="EMBL" id="CAD2184275.1"/>
    </source>
</evidence>
<proteinExistence type="predicted"/>
<reference evidence="3 4" key="1">
    <citation type="submission" date="2020-08" db="EMBL/GenBank/DDBJ databases">
        <authorList>
            <person name="Koutsovoulos G."/>
            <person name="Danchin GJ E."/>
        </authorList>
    </citation>
    <scope>NUCLEOTIDE SEQUENCE [LARGE SCALE GENOMIC DNA]</scope>
</reference>
<dbReference type="PROSITE" id="PS51670">
    <property type="entry name" value="SHKT"/>
    <property type="match status" value="1"/>
</dbReference>
<dbReference type="InterPro" id="IPR003582">
    <property type="entry name" value="ShKT_dom"/>
</dbReference>
<comment type="caution">
    <text evidence="1">Lacks conserved residue(s) required for the propagation of feature annotation.</text>
</comment>
<evidence type="ECO:0000259" key="2">
    <source>
        <dbReference type="PROSITE" id="PS51670"/>
    </source>
</evidence>
<feature type="domain" description="ShKT" evidence="2">
    <location>
        <begin position="47"/>
        <end position="82"/>
    </location>
</feature>
<comment type="caution">
    <text evidence="3">The sequence shown here is derived from an EMBL/GenBank/DDBJ whole genome shotgun (WGS) entry which is preliminary data.</text>
</comment>
<gene>
    <name evidence="3" type="ORF">MENT_LOCUS36621</name>
</gene>
<name>A0A6V7WAX1_MELEN</name>
<sequence length="88" mass="10277">MMDFCCLKIVPTARETWEAVKVIGTSTIKQFQQPQQQQTNNRAKRVCRDTDSLCLYWTQQSSSTCQQWPAMKERCSRSCNFCTVDEEN</sequence>
<dbReference type="AlphaFoldDB" id="A0A6V7WAX1"/>
<dbReference type="EMBL" id="CAJEWN010000496">
    <property type="protein sequence ID" value="CAD2184275.1"/>
    <property type="molecule type" value="Genomic_DNA"/>
</dbReference>
<protein>
    <recommendedName>
        <fullName evidence="2">ShKT domain-containing protein</fullName>
    </recommendedName>
</protein>
<organism evidence="3 4">
    <name type="scientific">Meloidogyne enterolobii</name>
    <name type="common">Root-knot nematode worm</name>
    <name type="synonym">Meloidogyne mayaguensis</name>
    <dbReference type="NCBI Taxonomy" id="390850"/>
    <lineage>
        <taxon>Eukaryota</taxon>
        <taxon>Metazoa</taxon>
        <taxon>Ecdysozoa</taxon>
        <taxon>Nematoda</taxon>
        <taxon>Chromadorea</taxon>
        <taxon>Rhabditida</taxon>
        <taxon>Tylenchina</taxon>
        <taxon>Tylenchomorpha</taxon>
        <taxon>Tylenchoidea</taxon>
        <taxon>Meloidogynidae</taxon>
        <taxon>Meloidogyninae</taxon>
        <taxon>Meloidogyne</taxon>
    </lineage>
</organism>